<feature type="region of interest" description="Disordered" evidence="1">
    <location>
        <begin position="39"/>
        <end position="96"/>
    </location>
</feature>
<evidence type="ECO:0000313" key="2">
    <source>
        <dbReference type="EMBL" id="KZV98507.1"/>
    </source>
</evidence>
<evidence type="ECO:0000313" key="3">
    <source>
        <dbReference type="Proteomes" id="UP000077266"/>
    </source>
</evidence>
<feature type="region of interest" description="Disordered" evidence="1">
    <location>
        <begin position="112"/>
        <end position="142"/>
    </location>
</feature>
<accession>A0A165LYF8</accession>
<proteinExistence type="predicted"/>
<reference evidence="2 3" key="1">
    <citation type="journal article" date="2016" name="Mol. Biol. Evol.">
        <title>Comparative Genomics of Early-Diverging Mushroom-Forming Fungi Provides Insights into the Origins of Lignocellulose Decay Capabilities.</title>
        <authorList>
            <person name="Nagy L.G."/>
            <person name="Riley R."/>
            <person name="Tritt A."/>
            <person name="Adam C."/>
            <person name="Daum C."/>
            <person name="Floudas D."/>
            <person name="Sun H."/>
            <person name="Yadav J.S."/>
            <person name="Pangilinan J."/>
            <person name="Larsson K.H."/>
            <person name="Matsuura K."/>
            <person name="Barry K."/>
            <person name="Labutti K."/>
            <person name="Kuo R."/>
            <person name="Ohm R.A."/>
            <person name="Bhattacharya S.S."/>
            <person name="Shirouzu T."/>
            <person name="Yoshinaga Y."/>
            <person name="Martin F.M."/>
            <person name="Grigoriev I.V."/>
            <person name="Hibbett D.S."/>
        </authorList>
    </citation>
    <scope>NUCLEOTIDE SEQUENCE [LARGE SCALE GENOMIC DNA]</scope>
    <source>
        <strain evidence="2 3">HHB12029</strain>
    </source>
</reference>
<gene>
    <name evidence="2" type="ORF">EXIGLDRAFT_303223</name>
</gene>
<dbReference type="EMBL" id="KV425918">
    <property type="protein sequence ID" value="KZV98507.1"/>
    <property type="molecule type" value="Genomic_DNA"/>
</dbReference>
<name>A0A165LYF8_EXIGL</name>
<feature type="compositionally biased region" description="Basic residues" evidence="1">
    <location>
        <begin position="114"/>
        <end position="130"/>
    </location>
</feature>
<protein>
    <submittedName>
        <fullName evidence="2">Uncharacterized protein</fullName>
    </submittedName>
</protein>
<dbReference type="AlphaFoldDB" id="A0A165LYF8"/>
<dbReference type="Proteomes" id="UP000077266">
    <property type="component" value="Unassembled WGS sequence"/>
</dbReference>
<sequence>MDPFNHNLPNRDTRLELVCAPSNSYILTRTRARTRELEKLAAREPEKPRRKSRRRKSRIVARRASVSRPGPSRASDTEPASTSAHRAPYGSTRKRVRGLSLAVCVVQRTPPAPRQRHVVTLRESRRKRPAHTTPSSPHPRRAAIIRAARL</sequence>
<dbReference type="InParanoid" id="A0A165LYF8"/>
<keyword evidence="3" id="KW-1185">Reference proteome</keyword>
<feature type="compositionally biased region" description="Basic residues" evidence="1">
    <location>
        <begin position="48"/>
        <end position="61"/>
    </location>
</feature>
<evidence type="ECO:0000256" key="1">
    <source>
        <dbReference type="SAM" id="MobiDB-lite"/>
    </source>
</evidence>
<organism evidence="2 3">
    <name type="scientific">Exidia glandulosa HHB12029</name>
    <dbReference type="NCBI Taxonomy" id="1314781"/>
    <lineage>
        <taxon>Eukaryota</taxon>
        <taxon>Fungi</taxon>
        <taxon>Dikarya</taxon>
        <taxon>Basidiomycota</taxon>
        <taxon>Agaricomycotina</taxon>
        <taxon>Agaricomycetes</taxon>
        <taxon>Auriculariales</taxon>
        <taxon>Exidiaceae</taxon>
        <taxon>Exidia</taxon>
    </lineage>
</organism>